<keyword evidence="4" id="KW-1185">Reference proteome</keyword>
<feature type="transmembrane region" description="Helical" evidence="1">
    <location>
        <begin position="1578"/>
        <end position="1597"/>
    </location>
</feature>
<dbReference type="OrthoDB" id="79231at2759"/>
<accession>A0A485KTS4</accession>
<gene>
    <name evidence="3" type="primary">Aste57867_11519</name>
    <name evidence="2" type="ORF">As57867_011476</name>
    <name evidence="3" type="ORF">ASTE57867_11519</name>
</gene>
<keyword evidence="1" id="KW-0472">Membrane</keyword>
<evidence type="ECO:0000313" key="4">
    <source>
        <dbReference type="Proteomes" id="UP000332933"/>
    </source>
</evidence>
<organism evidence="3 4">
    <name type="scientific">Aphanomyces stellatus</name>
    <dbReference type="NCBI Taxonomy" id="120398"/>
    <lineage>
        <taxon>Eukaryota</taxon>
        <taxon>Sar</taxon>
        <taxon>Stramenopiles</taxon>
        <taxon>Oomycota</taxon>
        <taxon>Saprolegniomycetes</taxon>
        <taxon>Saprolegniales</taxon>
        <taxon>Verrucalvaceae</taxon>
        <taxon>Aphanomyces</taxon>
    </lineage>
</organism>
<feature type="transmembrane region" description="Helical" evidence="1">
    <location>
        <begin position="761"/>
        <end position="781"/>
    </location>
</feature>
<evidence type="ECO:0000256" key="1">
    <source>
        <dbReference type="SAM" id="Phobius"/>
    </source>
</evidence>
<feature type="transmembrane region" description="Helical" evidence="1">
    <location>
        <begin position="1618"/>
        <end position="1639"/>
    </location>
</feature>
<dbReference type="EMBL" id="CAADRA010005310">
    <property type="protein sequence ID" value="VFT88380.1"/>
    <property type="molecule type" value="Genomic_DNA"/>
</dbReference>
<feature type="transmembrane region" description="Helical" evidence="1">
    <location>
        <begin position="673"/>
        <end position="698"/>
    </location>
</feature>
<feature type="transmembrane region" description="Helical" evidence="1">
    <location>
        <begin position="705"/>
        <end position="721"/>
    </location>
</feature>
<reference evidence="3 4" key="1">
    <citation type="submission" date="2019-03" db="EMBL/GenBank/DDBJ databases">
        <authorList>
            <person name="Gaulin E."/>
            <person name="Dumas B."/>
        </authorList>
    </citation>
    <scope>NUCLEOTIDE SEQUENCE [LARGE SCALE GENOMIC DNA]</scope>
    <source>
        <strain evidence="3">CBS 568.67</strain>
    </source>
</reference>
<evidence type="ECO:0000313" key="3">
    <source>
        <dbReference type="EMBL" id="VFT88380.1"/>
    </source>
</evidence>
<protein>
    <submittedName>
        <fullName evidence="3">Aste57867_11519 protein</fullName>
    </submittedName>
</protein>
<feature type="transmembrane region" description="Helical" evidence="1">
    <location>
        <begin position="1667"/>
        <end position="1688"/>
    </location>
</feature>
<feature type="transmembrane region" description="Helical" evidence="1">
    <location>
        <begin position="587"/>
        <end position="612"/>
    </location>
</feature>
<evidence type="ECO:0000313" key="2">
    <source>
        <dbReference type="EMBL" id="KAF0697804.1"/>
    </source>
</evidence>
<feature type="transmembrane region" description="Helical" evidence="1">
    <location>
        <begin position="902"/>
        <end position="922"/>
    </location>
</feature>
<keyword evidence="1" id="KW-0812">Transmembrane</keyword>
<reference evidence="2" key="2">
    <citation type="submission" date="2019-06" db="EMBL/GenBank/DDBJ databases">
        <title>Genomics analysis of Aphanomyces spp. identifies a new class of oomycete effector associated with host adaptation.</title>
        <authorList>
            <person name="Gaulin E."/>
        </authorList>
    </citation>
    <scope>NUCLEOTIDE SEQUENCE</scope>
    <source>
        <strain evidence="2">CBS 578.67</strain>
    </source>
</reference>
<proteinExistence type="predicted"/>
<dbReference type="Proteomes" id="UP000332933">
    <property type="component" value="Unassembled WGS sequence"/>
</dbReference>
<feature type="transmembrane region" description="Helical" evidence="1">
    <location>
        <begin position="1497"/>
        <end position="1518"/>
    </location>
</feature>
<dbReference type="EMBL" id="VJMH01005289">
    <property type="protein sequence ID" value="KAF0697804.1"/>
    <property type="molecule type" value="Genomic_DNA"/>
</dbReference>
<feature type="transmembrane region" description="Helical" evidence="1">
    <location>
        <begin position="633"/>
        <end position="653"/>
    </location>
</feature>
<name>A0A485KTS4_9STRA</name>
<keyword evidence="1" id="KW-1133">Transmembrane helix</keyword>
<sequence>MIAPALNEASLQSHLPKSVSTFERLEVCGGVLYIFWTISLSVWFLALLEPSLSNNHYWPHYNLSGYGGLLVDLVNLKLKTARNGSVDLTASDLVMHKTYSQSLVPLTFHPAYARHVLFTELNTLTRAIHDLRNTTFADKVYAQYCWLDFDRRWDVAHTARRSARCAKYYTDNAANYIETLVRNTDWSSFMALASDLWHVAFVVELQQTDEGLKWLADRPVDSLHLGVDDEVAYLTSLGLTRYDLQWQNDIDVAITETLVVENALGISQPTTIKASSSVFGTWTSLILFWNFHNDLFMCQCFNVSLIRSADNSLDNMGLAVSSMVGLQDSNDDFVQQAHVFLNELGPFVSIDTNIVAVPPPQLAMYTAFRSNLYQTLWSKSKFLDAFQTIPSFALTPLPPNFASPNLTFFGGNVLCLFNAPTAFPQTMVSFDDACATQSQFTIVASNEAMLFALLFSGTTQISSICAFQSTRGCVQALTQAQLALAHMDLLDDVRSPMLLDSMPPLQFVQYAQDDLANWLLLQQPLLTADPAWSFFGWLAIYDWIQGTREVLRLEGDVATLVLISEAYPNVALGRGSDSSASIGDTKMVYFLLVYVTLTLSVVVTAVLVYAALERFSIAGRNLLQFNRVAGLVWIGRPLLLLRGLTAALVLSTSQVQLTTQGTYSKFEFTARSIFATIVVVGESTWITYVVSDTLLLVTGRRRSKFAAPMASGLAWLIGFWLEVTSPVRMTAHVDRQCTVRNTDKVLTCHSGVVQVGDWNRMVLLVLVHAGCAVLSLVAGVWNHDTRNGSDVTSLLLHGSAQAFLNSRQQSDVCHLDNTACVMSGLIPWSFRSQTFTFDINLWVILQETTIADRVGSVVSFKMSKFGTAVKTRPAKIFPSESSTLQTAVVAAHAPKWWSRLKVLAGLGYIVLTALGSVSYIALSTVNFANDFFWATFNITGHHVAMADWFNEQVSLGRNLSLIRLDEPRWAATEGDFSSPSAHVSSSPFIPPKLQFETLNTLPVTIRSLRTTDPCSIPWVFTQYCWLDFNRQWSVANSDARQLRCYNDISNGALYLESALRNIDWNIWTSCWGTSFDIAFGNELHKSRTGQNWVASVQNSNTLSVDDEVVYWTNAGIQHYTVQWQNYKTTGLINTYMIENAFGVQYPMTLSHSNGSYRFASQTTFQMYWGLASDLWAVSQNTTLVGGLSLIRSSGSYAFANMSMVELMVENGTAITPFGAAFTLVQSSIGPFGTIDMNNIPCPISVKRFVASALDVLRRTLADNPIVAASYGMISNSDLANLKPFPSIFLKVLDWLVVGGSILCPEFGVGGYLWSGMVAITGRTTVCGQNINTVVVPTKSNVIVAAMAAGLSRPNQNITAVCVHEANPELCATRYFGPSAALVQEYIAPSDIAALQPLTTMAEVDVWRLNATIFQYVHLNSTSPLRMLQYTLFDPSDPTYTFWAWLHVLEWALGQREVVRFEGDAGYIHLITEVQQPFRQDVQAHEFPTTFALYIRSGVQYVTGIMLAIAVGIVLYILASEGSVEATNLMKMNRVAGIVWVGRPLLLLRGVTALALLSTGTLELYLKYGFLSSFRVIAVPWYKTILAAGETTWLVYIANDIVMVWTKQFTSAYASKSSLLTWLVAAILTLVKPVVHHATIHPICQVDQMDLQLVCASGVVAIGQVSRFYWLLGIITTSNVLCYSIVHVVHRGLAKESTDDNSLLLSAGAKYLFLRTGWLHDNIYYMDSASALMNGLVSFRWRQTIYVFDIKLWRAFAIDEGIQVNLPRQLRSAVALTE</sequence>
<feature type="transmembrane region" description="Helical" evidence="1">
    <location>
        <begin position="1539"/>
        <end position="1558"/>
    </location>
</feature>